<evidence type="ECO:0000313" key="4">
    <source>
        <dbReference type="Proteomes" id="UP000473325"/>
    </source>
</evidence>
<name>A0A6L7EQS2_9ACTN</name>
<sequence>MTRRLALALATLCASATVALGPVAAAPAQAAPDCPVVTVQDSTKAARAVFAGTVTAVEKQPRTDGQPGAIYQQSVEVARVYQGRISTETVDVQTDRNLQQCSLGALDVGTAYMFFVTADGDTWLASGTSGTRANSEAVTSQVERLLGTGKLPVAPQPESAEFEAVDTDDPTPLTRAAAPGGALVLVGLLGLAVVQGLRRRR</sequence>
<reference evidence="3 4" key="1">
    <citation type="submission" date="2019-12" db="EMBL/GenBank/DDBJ databases">
        <authorList>
            <person name="Kun Z."/>
        </authorList>
    </citation>
    <scope>NUCLEOTIDE SEQUENCE [LARGE SCALE GENOMIC DNA]</scope>
    <source>
        <strain evidence="3 4">YIM 123512</strain>
    </source>
</reference>
<accession>A0A6L7EQS2</accession>
<keyword evidence="2" id="KW-0732">Signal</keyword>
<evidence type="ECO:0000256" key="2">
    <source>
        <dbReference type="SAM" id="SignalP"/>
    </source>
</evidence>
<evidence type="ECO:0000313" key="3">
    <source>
        <dbReference type="EMBL" id="MXG88980.1"/>
    </source>
</evidence>
<dbReference type="InterPro" id="IPR008993">
    <property type="entry name" value="TIMP-like_OB-fold"/>
</dbReference>
<feature type="signal peptide" evidence="2">
    <location>
        <begin position="1"/>
        <end position="30"/>
    </location>
</feature>
<gene>
    <name evidence="3" type="ORF">GRQ65_05380</name>
</gene>
<dbReference type="Gene3D" id="2.40.50.120">
    <property type="match status" value="1"/>
</dbReference>
<comment type="caution">
    <text evidence="3">The sequence shown here is derived from an EMBL/GenBank/DDBJ whole genome shotgun (WGS) entry which is preliminary data.</text>
</comment>
<dbReference type="AlphaFoldDB" id="A0A6L7EQS2"/>
<organism evidence="3 4">
    <name type="scientific">Nocardioides flavescens</name>
    <dbReference type="NCBI Taxonomy" id="2691959"/>
    <lineage>
        <taxon>Bacteria</taxon>
        <taxon>Bacillati</taxon>
        <taxon>Actinomycetota</taxon>
        <taxon>Actinomycetes</taxon>
        <taxon>Propionibacteriales</taxon>
        <taxon>Nocardioidaceae</taxon>
        <taxon>Nocardioides</taxon>
    </lineage>
</organism>
<keyword evidence="1" id="KW-1133">Transmembrane helix</keyword>
<keyword evidence="4" id="KW-1185">Reference proteome</keyword>
<feature type="transmembrane region" description="Helical" evidence="1">
    <location>
        <begin position="176"/>
        <end position="197"/>
    </location>
</feature>
<feature type="chain" id="PRO_5026667818" description="Tissue inhibitor of metalloproteinase" evidence="2">
    <location>
        <begin position="31"/>
        <end position="201"/>
    </location>
</feature>
<dbReference type="RefSeq" id="WP_160875978.1">
    <property type="nucleotide sequence ID" value="NZ_WUEK01000003.1"/>
</dbReference>
<dbReference type="Proteomes" id="UP000473325">
    <property type="component" value="Unassembled WGS sequence"/>
</dbReference>
<proteinExistence type="predicted"/>
<keyword evidence="1" id="KW-0472">Membrane</keyword>
<keyword evidence="1" id="KW-0812">Transmembrane</keyword>
<evidence type="ECO:0008006" key="5">
    <source>
        <dbReference type="Google" id="ProtNLM"/>
    </source>
</evidence>
<evidence type="ECO:0000256" key="1">
    <source>
        <dbReference type="SAM" id="Phobius"/>
    </source>
</evidence>
<dbReference type="EMBL" id="WUEK01000003">
    <property type="protein sequence ID" value="MXG88980.1"/>
    <property type="molecule type" value="Genomic_DNA"/>
</dbReference>
<protein>
    <recommendedName>
        <fullName evidence="5">Tissue inhibitor of metalloproteinase</fullName>
    </recommendedName>
</protein>